<reference evidence="2" key="1">
    <citation type="submission" date="2023-06" db="EMBL/GenBank/DDBJ databases">
        <authorList>
            <person name="Noh H."/>
        </authorList>
    </citation>
    <scope>NUCLEOTIDE SEQUENCE</scope>
    <source>
        <strain evidence="2">DUCC20226</strain>
    </source>
</reference>
<protein>
    <submittedName>
        <fullName evidence="2">Uncharacterized protein</fullName>
    </submittedName>
</protein>
<name>A0AAD9SBZ8_PHOAM</name>
<comment type="caution">
    <text evidence="2">The sequence shown here is derived from an EMBL/GenBank/DDBJ whole genome shotgun (WGS) entry which is preliminary data.</text>
</comment>
<dbReference type="AlphaFoldDB" id="A0AAD9SBZ8"/>
<gene>
    <name evidence="2" type="ORF">N8I77_007427</name>
</gene>
<accession>A0AAD9SBZ8</accession>
<evidence type="ECO:0000256" key="1">
    <source>
        <dbReference type="SAM" id="MobiDB-lite"/>
    </source>
</evidence>
<evidence type="ECO:0000313" key="3">
    <source>
        <dbReference type="Proteomes" id="UP001265746"/>
    </source>
</evidence>
<keyword evidence="3" id="KW-1185">Reference proteome</keyword>
<dbReference type="EMBL" id="JAUJFL010000004">
    <property type="protein sequence ID" value="KAK2604502.1"/>
    <property type="molecule type" value="Genomic_DNA"/>
</dbReference>
<feature type="region of interest" description="Disordered" evidence="1">
    <location>
        <begin position="199"/>
        <end position="228"/>
    </location>
</feature>
<sequence>MSEPVYSPSYDSPEPEAPRTSYHKWNHFEVRTLVCLIIKGEHKVSKDPMDMTDKLNRALNPGSSGSKPAYTRDIPHEEVQTMLRRILSKKLHAVDLAERNYQTPVTRAKVNAFMRNLGFDGSEEEWKLGRKEEVRVENEQKLLRFMIRKEGGRPSPRSRDERDRRRMLLREPRAKRLLRGWSIGASFWEGMYFCNASPKTKTDFSSGPNGENRSRGRENGRGSTASSATVVNPANIPYITDKAPSQPAQYFTPNTPNTAVAMWGGGFGHFAAATPKTSAVVPPSMSLAPVLDYESYSNTYQL</sequence>
<proteinExistence type="predicted"/>
<dbReference type="Proteomes" id="UP001265746">
    <property type="component" value="Unassembled WGS sequence"/>
</dbReference>
<evidence type="ECO:0000313" key="2">
    <source>
        <dbReference type="EMBL" id="KAK2604502.1"/>
    </source>
</evidence>
<organism evidence="2 3">
    <name type="scientific">Phomopsis amygdali</name>
    <name type="common">Fusicoccum amygdali</name>
    <dbReference type="NCBI Taxonomy" id="1214568"/>
    <lineage>
        <taxon>Eukaryota</taxon>
        <taxon>Fungi</taxon>
        <taxon>Dikarya</taxon>
        <taxon>Ascomycota</taxon>
        <taxon>Pezizomycotina</taxon>
        <taxon>Sordariomycetes</taxon>
        <taxon>Sordariomycetidae</taxon>
        <taxon>Diaporthales</taxon>
        <taxon>Diaporthaceae</taxon>
        <taxon>Diaporthe</taxon>
    </lineage>
</organism>